<name>A0AAV7PV32_PLEWA</name>
<dbReference type="AlphaFoldDB" id="A0AAV7PV32"/>
<reference evidence="2" key="1">
    <citation type="journal article" date="2022" name="bioRxiv">
        <title>Sequencing and chromosome-scale assembly of the giantPleurodeles waltlgenome.</title>
        <authorList>
            <person name="Brown T."/>
            <person name="Elewa A."/>
            <person name="Iarovenko S."/>
            <person name="Subramanian E."/>
            <person name="Araus A.J."/>
            <person name="Petzold A."/>
            <person name="Susuki M."/>
            <person name="Suzuki K.-i.T."/>
            <person name="Hayashi T."/>
            <person name="Toyoda A."/>
            <person name="Oliveira C."/>
            <person name="Osipova E."/>
            <person name="Leigh N.D."/>
            <person name="Simon A."/>
            <person name="Yun M.H."/>
        </authorList>
    </citation>
    <scope>NUCLEOTIDE SEQUENCE</scope>
    <source>
        <strain evidence="2">20211129_DDA</strain>
        <tissue evidence="2">Liver</tissue>
    </source>
</reference>
<organism evidence="2 3">
    <name type="scientific">Pleurodeles waltl</name>
    <name type="common">Iberian ribbed newt</name>
    <dbReference type="NCBI Taxonomy" id="8319"/>
    <lineage>
        <taxon>Eukaryota</taxon>
        <taxon>Metazoa</taxon>
        <taxon>Chordata</taxon>
        <taxon>Craniata</taxon>
        <taxon>Vertebrata</taxon>
        <taxon>Euteleostomi</taxon>
        <taxon>Amphibia</taxon>
        <taxon>Batrachia</taxon>
        <taxon>Caudata</taxon>
        <taxon>Salamandroidea</taxon>
        <taxon>Salamandridae</taxon>
        <taxon>Pleurodelinae</taxon>
        <taxon>Pleurodeles</taxon>
    </lineage>
</organism>
<evidence type="ECO:0000256" key="1">
    <source>
        <dbReference type="SAM" id="MobiDB-lite"/>
    </source>
</evidence>
<feature type="compositionally biased region" description="Basic and acidic residues" evidence="1">
    <location>
        <begin position="83"/>
        <end position="94"/>
    </location>
</feature>
<accession>A0AAV7PV32</accession>
<protein>
    <submittedName>
        <fullName evidence="2">Uncharacterized protein</fullName>
    </submittedName>
</protein>
<dbReference type="EMBL" id="JANPWB010000011">
    <property type="protein sequence ID" value="KAJ1131137.1"/>
    <property type="molecule type" value="Genomic_DNA"/>
</dbReference>
<feature type="region of interest" description="Disordered" evidence="1">
    <location>
        <begin position="76"/>
        <end position="105"/>
    </location>
</feature>
<sequence length="105" mass="11402">MIRCSKCIVNSFWPNLSNQRKVHRSGARQLKGSSALHRALKHKATNAAWDVLLVAGLLGTTRTHCLGGTTSPRVLGSTSRFKAQSDDRSVERARTCPGEDGPVFA</sequence>
<evidence type="ECO:0000313" key="2">
    <source>
        <dbReference type="EMBL" id="KAJ1131137.1"/>
    </source>
</evidence>
<comment type="caution">
    <text evidence="2">The sequence shown here is derived from an EMBL/GenBank/DDBJ whole genome shotgun (WGS) entry which is preliminary data.</text>
</comment>
<evidence type="ECO:0000313" key="3">
    <source>
        <dbReference type="Proteomes" id="UP001066276"/>
    </source>
</evidence>
<dbReference type="Proteomes" id="UP001066276">
    <property type="component" value="Chromosome 7"/>
</dbReference>
<gene>
    <name evidence="2" type="ORF">NDU88_009480</name>
</gene>
<keyword evidence="3" id="KW-1185">Reference proteome</keyword>
<proteinExistence type="predicted"/>